<proteinExistence type="predicted"/>
<dbReference type="Gene3D" id="1.10.10.10">
    <property type="entry name" value="Winged helix-like DNA-binding domain superfamily/Winged helix DNA-binding domain"/>
    <property type="match status" value="1"/>
</dbReference>
<dbReference type="PANTHER" id="PTHR42942:SF1">
    <property type="entry name" value="ALKYLTRANSFERASE-LIKE PROTEIN 1"/>
    <property type="match status" value="1"/>
</dbReference>
<comment type="caution">
    <text evidence="3">The sequence shown here is derived from an EMBL/GenBank/DDBJ whole genome shotgun (WGS) entry which is preliminary data.</text>
</comment>
<name>A0ABN1H2Y2_9ACTN</name>
<dbReference type="InterPro" id="IPR052520">
    <property type="entry name" value="ATL_DNA_repair"/>
</dbReference>
<dbReference type="InterPro" id="IPR036388">
    <property type="entry name" value="WH-like_DNA-bd_sf"/>
</dbReference>
<accession>A0ABN1H2Y2</accession>
<keyword evidence="4" id="KW-1185">Reference proteome</keyword>
<evidence type="ECO:0000313" key="4">
    <source>
        <dbReference type="Proteomes" id="UP001500957"/>
    </source>
</evidence>
<organism evidence="3 4">
    <name type="scientific">Sporichthya brevicatena</name>
    <dbReference type="NCBI Taxonomy" id="171442"/>
    <lineage>
        <taxon>Bacteria</taxon>
        <taxon>Bacillati</taxon>
        <taxon>Actinomycetota</taxon>
        <taxon>Actinomycetes</taxon>
        <taxon>Sporichthyales</taxon>
        <taxon>Sporichthyaceae</taxon>
        <taxon>Sporichthya</taxon>
    </lineage>
</organism>
<evidence type="ECO:0000259" key="2">
    <source>
        <dbReference type="Pfam" id="PF01035"/>
    </source>
</evidence>
<evidence type="ECO:0000313" key="3">
    <source>
        <dbReference type="EMBL" id="GAA0627592.1"/>
    </source>
</evidence>
<sequence length="122" mass="13138">MLDDMTPTAPREHDARGGRLFTDDYVEAVLAAIESIPPGKVLPYGEVAELVGRGGPRAVGRVLSNSGGGVPWWRVPRADGSPPIGKEAAARRAWREEGTPILPNGKVDMRRARWDGRTVGGR</sequence>
<feature type="domain" description="Methylated-DNA-[protein]-cysteine S-methyltransferase DNA binding" evidence="2">
    <location>
        <begin position="27"/>
        <end position="92"/>
    </location>
</feature>
<keyword evidence="1" id="KW-0227">DNA damage</keyword>
<dbReference type="SUPFAM" id="SSF46767">
    <property type="entry name" value="Methylated DNA-protein cysteine methyltransferase, C-terminal domain"/>
    <property type="match status" value="1"/>
</dbReference>
<dbReference type="CDD" id="cd06445">
    <property type="entry name" value="ATase"/>
    <property type="match status" value="1"/>
</dbReference>
<dbReference type="PANTHER" id="PTHR42942">
    <property type="entry name" value="6-O-METHYLGUANINE DNA METHYLTRANSFERASE"/>
    <property type="match status" value="1"/>
</dbReference>
<dbReference type="Proteomes" id="UP001500957">
    <property type="component" value="Unassembled WGS sequence"/>
</dbReference>
<dbReference type="InterPro" id="IPR036217">
    <property type="entry name" value="MethylDNA_cys_MeTrfase_DNAb"/>
</dbReference>
<evidence type="ECO:0000256" key="1">
    <source>
        <dbReference type="ARBA" id="ARBA00022763"/>
    </source>
</evidence>
<dbReference type="InterPro" id="IPR014048">
    <property type="entry name" value="MethylDNA_cys_MeTrfase_DNA-bd"/>
</dbReference>
<gene>
    <name evidence="3" type="ORF">GCM10009547_33930</name>
</gene>
<protein>
    <recommendedName>
        <fullName evidence="2">Methylated-DNA-[protein]-cysteine S-methyltransferase DNA binding domain-containing protein</fullName>
    </recommendedName>
</protein>
<dbReference type="Pfam" id="PF01035">
    <property type="entry name" value="DNA_binding_1"/>
    <property type="match status" value="1"/>
</dbReference>
<reference evidence="3 4" key="1">
    <citation type="journal article" date="2019" name="Int. J. Syst. Evol. Microbiol.">
        <title>The Global Catalogue of Microorganisms (GCM) 10K type strain sequencing project: providing services to taxonomists for standard genome sequencing and annotation.</title>
        <authorList>
            <consortium name="The Broad Institute Genomics Platform"/>
            <consortium name="The Broad Institute Genome Sequencing Center for Infectious Disease"/>
            <person name="Wu L."/>
            <person name="Ma J."/>
        </authorList>
    </citation>
    <scope>NUCLEOTIDE SEQUENCE [LARGE SCALE GENOMIC DNA]</scope>
    <source>
        <strain evidence="3 4">JCM 10671</strain>
    </source>
</reference>
<dbReference type="EMBL" id="BAAAHE010000030">
    <property type="protein sequence ID" value="GAA0627592.1"/>
    <property type="molecule type" value="Genomic_DNA"/>
</dbReference>